<keyword evidence="2" id="KW-0812">Transmembrane</keyword>
<feature type="transmembrane region" description="Helical" evidence="2">
    <location>
        <begin position="401"/>
        <end position="425"/>
    </location>
</feature>
<name>A0A395YTJ1_PARDI</name>
<dbReference type="GO" id="GO:0015297">
    <property type="term" value="F:antiporter activity"/>
    <property type="evidence" value="ECO:0007669"/>
    <property type="project" value="InterPro"/>
</dbReference>
<accession>A0A395YTJ1</accession>
<dbReference type="RefSeq" id="WP_009017076.1">
    <property type="nucleotide sequence ID" value="NZ_CACRUW010000046.1"/>
</dbReference>
<evidence type="ECO:0000313" key="6">
    <source>
        <dbReference type="Proteomes" id="UP000441358"/>
    </source>
</evidence>
<dbReference type="PANTHER" id="PTHR43298">
    <property type="entry name" value="MULTIDRUG RESISTANCE PROTEIN NORM-RELATED"/>
    <property type="match status" value="1"/>
</dbReference>
<feature type="transmembrane region" description="Helical" evidence="2">
    <location>
        <begin position="45"/>
        <end position="69"/>
    </location>
</feature>
<dbReference type="EMBL" id="WKMC01000014">
    <property type="protein sequence ID" value="MRZ51843.1"/>
    <property type="molecule type" value="Genomic_DNA"/>
</dbReference>
<dbReference type="AlphaFoldDB" id="A0A395YTJ1"/>
<feature type="transmembrane region" description="Helical" evidence="2">
    <location>
        <begin position="123"/>
        <end position="144"/>
    </location>
</feature>
<dbReference type="Proteomes" id="UP001210126">
    <property type="component" value="Unassembled WGS sequence"/>
</dbReference>
<keyword evidence="2" id="KW-0472">Membrane</keyword>
<feature type="transmembrane region" description="Helical" evidence="2">
    <location>
        <begin position="228"/>
        <end position="249"/>
    </location>
</feature>
<protein>
    <submittedName>
        <fullName evidence="4">MATE family efflux transporter</fullName>
    </submittedName>
</protein>
<feature type="transmembrane region" description="Helical" evidence="2">
    <location>
        <begin position="7"/>
        <end position="25"/>
    </location>
</feature>
<dbReference type="CDD" id="cd13133">
    <property type="entry name" value="MATE_like_7"/>
    <property type="match status" value="1"/>
</dbReference>
<dbReference type="Pfam" id="PF01554">
    <property type="entry name" value="MatE"/>
    <property type="match status" value="2"/>
</dbReference>
<dbReference type="PANTHER" id="PTHR43298:SF2">
    <property type="entry name" value="FMN_FAD EXPORTER YEEO-RELATED"/>
    <property type="match status" value="1"/>
</dbReference>
<evidence type="ECO:0000313" key="4">
    <source>
        <dbReference type="EMBL" id="MRZ51843.1"/>
    </source>
</evidence>
<evidence type="ECO:0000313" key="3">
    <source>
        <dbReference type="EMBL" id="MDB9007029.1"/>
    </source>
</evidence>
<sequence length="430" mass="48402">MNYTYKQIWLINFPVMMSILMEQLINITDAVFLGHVGEIELGASAIAGIYYLAIYMLGFGFSIGLQVMVARRNGEQDYKETGKTFFQGLFFLLGLAIFLYLLIHTVSPFILKKLIVSSDIYRAVILYLDWRSFGLLFSFPFLAIRSFLVGITHTKALSWAAAIAVLINIPLNFYLIFTRELGISGAAIASSLAEMGSFMMLSFYMWIRLDKEKYGLRPVYNGNLLIKVLKLSTWSMLHALISVAPWFLFFVSIEHLGKIELAISNITRSVSAIFFVIANSFALTTGSLVSNAIGAGEGKTLFSICSKILKLGYTIGFPLVAIALLCNRWIIGFYTSNELLIQLAFAPFVVMLLNYTFALPGYVYLNAVGGTGKTQMTFLFQVTTTAIYLVYLYWLCRYTQAPLAIYLTAEYVFVILLATQSIFYLKKKHY</sequence>
<dbReference type="NCBIfam" id="TIGR00797">
    <property type="entry name" value="matE"/>
    <property type="match status" value="1"/>
</dbReference>
<reference evidence="3" key="2">
    <citation type="submission" date="2023-01" db="EMBL/GenBank/DDBJ databases">
        <title>Human gut microbiome strain richness.</title>
        <authorList>
            <person name="Chen-Liaw A."/>
        </authorList>
    </citation>
    <scope>NUCLEOTIDE SEQUENCE</scope>
    <source>
        <strain evidence="3">RTP21484st1_E5_RTP21484_190118</strain>
    </source>
</reference>
<reference evidence="6 7" key="1">
    <citation type="journal article" date="2019" name="Nat. Med.">
        <title>A library of human gut bacterial isolates paired with longitudinal multiomics data enables mechanistic microbiome research.</title>
        <authorList>
            <person name="Poyet M."/>
            <person name="Groussin M."/>
            <person name="Gibbons S.M."/>
            <person name="Avila-Pacheco J."/>
            <person name="Jiang X."/>
            <person name="Kearney S.M."/>
            <person name="Perrotta A.R."/>
            <person name="Berdy B."/>
            <person name="Zhao S."/>
            <person name="Lieberman T.D."/>
            <person name="Swanson P.K."/>
            <person name="Smith M."/>
            <person name="Roesemann S."/>
            <person name="Alexander J.E."/>
            <person name="Rich S.A."/>
            <person name="Livny J."/>
            <person name="Vlamakis H."/>
            <person name="Clish C."/>
            <person name="Bullock K."/>
            <person name="Deik A."/>
            <person name="Scott J."/>
            <person name="Pierce K.A."/>
            <person name="Xavier R.J."/>
            <person name="Alm E.J."/>
        </authorList>
    </citation>
    <scope>NUCLEOTIDE SEQUENCE [LARGE SCALE GENOMIC DNA]</scope>
    <source>
        <strain evidence="5 7">BIOML-A20</strain>
        <strain evidence="4 6">BIOML-A32</strain>
    </source>
</reference>
<evidence type="ECO:0000313" key="7">
    <source>
        <dbReference type="Proteomes" id="UP000441609"/>
    </source>
</evidence>
<feature type="transmembrane region" description="Helical" evidence="2">
    <location>
        <begin position="156"/>
        <end position="177"/>
    </location>
</feature>
<feature type="transmembrane region" description="Helical" evidence="2">
    <location>
        <begin position="377"/>
        <end position="395"/>
    </location>
</feature>
<dbReference type="GO" id="GO:0042910">
    <property type="term" value="F:xenobiotic transmembrane transporter activity"/>
    <property type="evidence" value="ECO:0007669"/>
    <property type="project" value="InterPro"/>
</dbReference>
<feature type="transmembrane region" description="Helical" evidence="2">
    <location>
        <begin position="89"/>
        <end position="111"/>
    </location>
</feature>
<dbReference type="InterPro" id="IPR002528">
    <property type="entry name" value="MATE_fam"/>
</dbReference>
<feature type="transmembrane region" description="Helical" evidence="2">
    <location>
        <begin position="183"/>
        <end position="207"/>
    </location>
</feature>
<feature type="transmembrane region" description="Helical" evidence="2">
    <location>
        <begin position="269"/>
        <end position="290"/>
    </location>
</feature>
<dbReference type="Proteomes" id="UP000441609">
    <property type="component" value="Unassembled WGS sequence"/>
</dbReference>
<evidence type="ECO:0000256" key="1">
    <source>
        <dbReference type="ARBA" id="ARBA00022448"/>
    </source>
</evidence>
<dbReference type="OMA" id="AILMYMV"/>
<evidence type="ECO:0000256" key="2">
    <source>
        <dbReference type="SAM" id="Phobius"/>
    </source>
</evidence>
<keyword evidence="2" id="KW-1133">Transmembrane helix</keyword>
<dbReference type="InterPro" id="IPR050222">
    <property type="entry name" value="MATE_MdtK"/>
</dbReference>
<evidence type="ECO:0000313" key="5">
    <source>
        <dbReference type="EMBL" id="MSB73022.1"/>
    </source>
</evidence>
<keyword evidence="1" id="KW-0813">Transport</keyword>
<feature type="transmembrane region" description="Helical" evidence="2">
    <location>
        <begin position="311"/>
        <end position="331"/>
    </location>
</feature>
<dbReference type="EMBL" id="WKMO01000005">
    <property type="protein sequence ID" value="MSB73022.1"/>
    <property type="molecule type" value="Genomic_DNA"/>
</dbReference>
<dbReference type="EMBL" id="JAQMPJ010000025">
    <property type="protein sequence ID" value="MDB9007029.1"/>
    <property type="molecule type" value="Genomic_DNA"/>
</dbReference>
<proteinExistence type="predicted"/>
<dbReference type="Proteomes" id="UP000441358">
    <property type="component" value="Unassembled WGS sequence"/>
</dbReference>
<gene>
    <name evidence="4" type="ORF">GKD66_16720</name>
    <name evidence="5" type="ORF">GKD70_06900</name>
    <name evidence="3" type="ORF">PN599_18755</name>
</gene>
<feature type="transmembrane region" description="Helical" evidence="2">
    <location>
        <begin position="343"/>
        <end position="365"/>
    </location>
</feature>
<comment type="caution">
    <text evidence="4">The sequence shown here is derived from an EMBL/GenBank/DDBJ whole genome shotgun (WGS) entry which is preliminary data.</text>
</comment>
<organism evidence="4 6">
    <name type="scientific">Parabacteroides distasonis</name>
    <dbReference type="NCBI Taxonomy" id="823"/>
    <lineage>
        <taxon>Bacteria</taxon>
        <taxon>Pseudomonadati</taxon>
        <taxon>Bacteroidota</taxon>
        <taxon>Bacteroidia</taxon>
        <taxon>Bacteroidales</taxon>
        <taxon>Tannerellaceae</taxon>
        <taxon>Parabacteroides</taxon>
    </lineage>
</organism>
<dbReference type="GO" id="GO:0005886">
    <property type="term" value="C:plasma membrane"/>
    <property type="evidence" value="ECO:0007669"/>
    <property type="project" value="TreeGrafter"/>
</dbReference>